<dbReference type="GO" id="GO:0000287">
    <property type="term" value="F:magnesium ion binding"/>
    <property type="evidence" value="ECO:0007669"/>
    <property type="project" value="UniProtKB-UniRule"/>
</dbReference>
<proteinExistence type="inferred from homology"/>
<dbReference type="InterPro" id="IPR022907">
    <property type="entry name" value="VapC_family"/>
</dbReference>
<dbReference type="InterPro" id="IPR029060">
    <property type="entry name" value="PIN-like_dom_sf"/>
</dbReference>
<dbReference type="InterPro" id="IPR002716">
    <property type="entry name" value="PIN_dom"/>
</dbReference>
<keyword evidence="5 6" id="KW-0460">Magnesium</keyword>
<dbReference type="GO" id="GO:0090729">
    <property type="term" value="F:toxin activity"/>
    <property type="evidence" value="ECO:0007669"/>
    <property type="project" value="UniProtKB-KW"/>
</dbReference>
<comment type="similarity">
    <text evidence="6">Belongs to the PINc/VapC protein family.</text>
</comment>
<protein>
    <recommendedName>
        <fullName evidence="6">Ribonuclease VapC</fullName>
        <shortName evidence="6">RNase VapC</shortName>
        <ecNumber evidence="6">3.1.-.-</ecNumber>
    </recommendedName>
    <alternativeName>
        <fullName evidence="6">Toxin VapC</fullName>
    </alternativeName>
</protein>
<name>A0A1H5QLD9_9PSEU</name>
<keyword evidence="2 6" id="KW-0540">Nuclease</keyword>
<feature type="binding site" evidence="6">
    <location>
        <position position="7"/>
    </location>
    <ligand>
        <name>Mg(2+)</name>
        <dbReference type="ChEBI" id="CHEBI:18420"/>
    </ligand>
</feature>
<dbReference type="Gene3D" id="3.40.50.1010">
    <property type="entry name" value="5'-nuclease"/>
    <property type="match status" value="1"/>
</dbReference>
<comment type="function">
    <text evidence="6">Toxic component of a toxin-antitoxin (TA) system. An RNase.</text>
</comment>
<evidence type="ECO:0000256" key="4">
    <source>
        <dbReference type="ARBA" id="ARBA00022801"/>
    </source>
</evidence>
<dbReference type="EMBL" id="FNUJ01000003">
    <property type="protein sequence ID" value="SEF26973.1"/>
    <property type="molecule type" value="Genomic_DNA"/>
</dbReference>
<comment type="cofactor">
    <cofactor evidence="6">
        <name>Mg(2+)</name>
        <dbReference type="ChEBI" id="CHEBI:18420"/>
    </cofactor>
</comment>
<evidence type="ECO:0000313" key="8">
    <source>
        <dbReference type="EMBL" id="SEF26973.1"/>
    </source>
</evidence>
<feature type="domain" description="PIN" evidence="7">
    <location>
        <begin position="5"/>
        <end position="141"/>
    </location>
</feature>
<evidence type="ECO:0000256" key="3">
    <source>
        <dbReference type="ARBA" id="ARBA00022723"/>
    </source>
</evidence>
<gene>
    <name evidence="6" type="primary">vapC</name>
    <name evidence="8" type="ORF">SAMN05421837_103572</name>
</gene>
<reference evidence="9" key="1">
    <citation type="submission" date="2016-10" db="EMBL/GenBank/DDBJ databases">
        <authorList>
            <person name="Varghese N."/>
            <person name="Submissions S."/>
        </authorList>
    </citation>
    <scope>NUCLEOTIDE SEQUENCE [LARGE SCALE GENOMIC DNA]</scope>
    <source>
        <strain evidence="9">DSM 44654</strain>
    </source>
</reference>
<dbReference type="Pfam" id="PF01850">
    <property type="entry name" value="PIN"/>
    <property type="match status" value="1"/>
</dbReference>
<evidence type="ECO:0000256" key="2">
    <source>
        <dbReference type="ARBA" id="ARBA00022722"/>
    </source>
</evidence>
<keyword evidence="1 6" id="KW-1277">Toxin-antitoxin system</keyword>
<dbReference type="EC" id="3.1.-.-" evidence="6"/>
<sequence>MTVLYVDTSALVTAYLADEPEHGRFRELLLEGDSPVVSSDFTRIEFAGAVTAAKRTGRIPDPAAMLAHFDYLSSPDGELVLIPFDPSRVIPAARRLVTENYPVRTLDAIHIAVAMHSTAELTGGEPVTFVTRDERQADAAKANGFEVL</sequence>
<evidence type="ECO:0000256" key="6">
    <source>
        <dbReference type="HAMAP-Rule" id="MF_00265"/>
    </source>
</evidence>
<accession>A0A1H5QLD9</accession>
<keyword evidence="4 6" id="KW-0378">Hydrolase</keyword>
<dbReference type="STRING" id="218821.SAMN05421837_103572"/>
<evidence type="ECO:0000256" key="5">
    <source>
        <dbReference type="ARBA" id="ARBA00022842"/>
    </source>
</evidence>
<evidence type="ECO:0000313" key="9">
    <source>
        <dbReference type="Proteomes" id="UP000198878"/>
    </source>
</evidence>
<organism evidence="8 9">
    <name type="scientific">Amycolatopsis pretoriensis</name>
    <dbReference type="NCBI Taxonomy" id="218821"/>
    <lineage>
        <taxon>Bacteria</taxon>
        <taxon>Bacillati</taxon>
        <taxon>Actinomycetota</taxon>
        <taxon>Actinomycetes</taxon>
        <taxon>Pseudonocardiales</taxon>
        <taxon>Pseudonocardiaceae</taxon>
        <taxon>Amycolatopsis</taxon>
    </lineage>
</organism>
<keyword evidence="3 6" id="KW-0479">Metal-binding</keyword>
<dbReference type="AlphaFoldDB" id="A0A1H5QLD9"/>
<dbReference type="SUPFAM" id="SSF88723">
    <property type="entry name" value="PIN domain-like"/>
    <property type="match status" value="1"/>
</dbReference>
<keyword evidence="6" id="KW-0800">Toxin</keyword>
<dbReference type="Proteomes" id="UP000198878">
    <property type="component" value="Unassembled WGS sequence"/>
</dbReference>
<evidence type="ECO:0000256" key="1">
    <source>
        <dbReference type="ARBA" id="ARBA00022649"/>
    </source>
</evidence>
<evidence type="ECO:0000259" key="7">
    <source>
        <dbReference type="Pfam" id="PF01850"/>
    </source>
</evidence>
<dbReference type="CDD" id="cd09874">
    <property type="entry name" value="PIN_MT3492-like"/>
    <property type="match status" value="1"/>
</dbReference>
<feature type="binding site" evidence="6">
    <location>
        <position position="107"/>
    </location>
    <ligand>
        <name>Mg(2+)</name>
        <dbReference type="ChEBI" id="CHEBI:18420"/>
    </ligand>
</feature>
<dbReference type="GO" id="GO:0004540">
    <property type="term" value="F:RNA nuclease activity"/>
    <property type="evidence" value="ECO:0007669"/>
    <property type="project" value="InterPro"/>
</dbReference>
<keyword evidence="9" id="KW-1185">Reference proteome</keyword>
<dbReference type="HAMAP" id="MF_00265">
    <property type="entry name" value="VapC_Nob1"/>
    <property type="match status" value="1"/>
</dbReference>
<dbReference type="GO" id="GO:0016787">
    <property type="term" value="F:hydrolase activity"/>
    <property type="evidence" value="ECO:0007669"/>
    <property type="project" value="UniProtKB-KW"/>
</dbReference>